<dbReference type="InterPro" id="IPR011467">
    <property type="entry name" value="DUF1573"/>
</dbReference>
<sequence>MNQAKNTLLGLAAILVVFSGIVWISNRNSGQTGNAGTATVLQGNGRLEAKETSYDFGEVSMANGKVTRAFEVTNTSGETVNVKKVYTSCMCTQALIKSSAGRQFGPFGMPGHGGASPFANIDVAPGETVAVEAIFDPAAHGPSGVGVIDRAVYLETNSKEMPKVELTFHATVTR</sequence>
<gene>
    <name evidence="1" type="ORF">UY02_C0025G0003</name>
</gene>
<dbReference type="Proteomes" id="UP000034682">
    <property type="component" value="Unassembled WGS sequence"/>
</dbReference>
<proteinExistence type="predicted"/>
<name>A0A0G1T3C5_9BACT</name>
<accession>A0A0G1T3C5</accession>
<dbReference type="AlphaFoldDB" id="A0A0G1T3C5"/>
<evidence type="ECO:0000313" key="1">
    <source>
        <dbReference type="EMBL" id="KKU76311.1"/>
    </source>
</evidence>
<reference evidence="1 2" key="1">
    <citation type="journal article" date="2015" name="Nature">
        <title>rRNA introns, odd ribosomes, and small enigmatic genomes across a large radiation of phyla.</title>
        <authorList>
            <person name="Brown C.T."/>
            <person name="Hug L.A."/>
            <person name="Thomas B.C."/>
            <person name="Sharon I."/>
            <person name="Castelle C.J."/>
            <person name="Singh A."/>
            <person name="Wilkins M.J."/>
            <person name="Williams K.H."/>
            <person name="Banfield J.F."/>
        </authorList>
    </citation>
    <scope>NUCLEOTIDE SEQUENCE [LARGE SCALE GENOMIC DNA]</scope>
</reference>
<dbReference type="Gene3D" id="2.60.40.10">
    <property type="entry name" value="Immunoglobulins"/>
    <property type="match status" value="1"/>
</dbReference>
<evidence type="ECO:0008006" key="3">
    <source>
        <dbReference type="Google" id="ProtNLM"/>
    </source>
</evidence>
<protein>
    <recommendedName>
        <fullName evidence="3">DUF1573 domain-containing protein</fullName>
    </recommendedName>
</protein>
<dbReference type="EMBL" id="LCOK01000025">
    <property type="protein sequence ID" value="KKU76311.1"/>
    <property type="molecule type" value="Genomic_DNA"/>
</dbReference>
<evidence type="ECO:0000313" key="2">
    <source>
        <dbReference type="Proteomes" id="UP000034682"/>
    </source>
</evidence>
<dbReference type="InterPro" id="IPR013783">
    <property type="entry name" value="Ig-like_fold"/>
</dbReference>
<dbReference type="Pfam" id="PF07610">
    <property type="entry name" value="DUF1573"/>
    <property type="match status" value="1"/>
</dbReference>
<dbReference type="PANTHER" id="PTHR37833">
    <property type="entry name" value="LIPOPROTEIN-RELATED"/>
    <property type="match status" value="1"/>
</dbReference>
<dbReference type="PANTHER" id="PTHR37833:SF1">
    <property type="entry name" value="SIGNAL PEPTIDE PROTEIN"/>
    <property type="match status" value="1"/>
</dbReference>
<organism evidence="1 2">
    <name type="scientific">Candidatus Giovannonibacteria bacterium GW2011_GWB1_47_6b</name>
    <dbReference type="NCBI Taxonomy" id="1618655"/>
    <lineage>
        <taxon>Bacteria</taxon>
        <taxon>Candidatus Giovannoniibacteriota</taxon>
    </lineage>
</organism>
<comment type="caution">
    <text evidence="1">The sequence shown here is derived from an EMBL/GenBank/DDBJ whole genome shotgun (WGS) entry which is preliminary data.</text>
</comment>